<sequence length="194" mass="20998">MFKDSESLASMMLPTDSITHHCVREDDSSSPRTGPTSSAPLAPAAVFHEENQLIMPESDESTPTLHMVQPNDVDSLLSPQAALPADPPSSNQSPQVIFPHSMTTRSHHGIVKPNPKYALSTTYSSSVPREPRSVQAALAHPGFIELGAEVYCTRNEAAGTFNWMRNLGTSVLSAGTTHKPKLKCRLHVPVCECI</sequence>
<protein>
    <submittedName>
        <fullName evidence="2">Uncharacterized protein</fullName>
    </submittedName>
</protein>
<dbReference type="EMBL" id="RCHU01001257">
    <property type="protein sequence ID" value="TKR65657.1"/>
    <property type="molecule type" value="Genomic_DNA"/>
</dbReference>
<dbReference type="AlphaFoldDB" id="A0A4U5M9F5"/>
<reference evidence="2" key="1">
    <citation type="submission" date="2018-10" db="EMBL/GenBank/DDBJ databases">
        <title>Population genomic analysis revealed the cold adaptation of white poplar.</title>
        <authorList>
            <person name="Liu Y.-J."/>
        </authorList>
    </citation>
    <scope>NUCLEOTIDE SEQUENCE [LARGE SCALE GENOMIC DNA]</scope>
    <source>
        <strain evidence="2">PAL-ZL1</strain>
    </source>
</reference>
<organism evidence="2">
    <name type="scientific">Populus alba</name>
    <name type="common">White poplar</name>
    <dbReference type="NCBI Taxonomy" id="43335"/>
    <lineage>
        <taxon>Eukaryota</taxon>
        <taxon>Viridiplantae</taxon>
        <taxon>Streptophyta</taxon>
        <taxon>Embryophyta</taxon>
        <taxon>Tracheophyta</taxon>
        <taxon>Spermatophyta</taxon>
        <taxon>Magnoliopsida</taxon>
        <taxon>eudicotyledons</taxon>
        <taxon>Gunneridae</taxon>
        <taxon>Pentapetalae</taxon>
        <taxon>rosids</taxon>
        <taxon>fabids</taxon>
        <taxon>Malpighiales</taxon>
        <taxon>Salicaceae</taxon>
        <taxon>Saliceae</taxon>
        <taxon>Populus</taxon>
    </lineage>
</organism>
<evidence type="ECO:0000313" key="2">
    <source>
        <dbReference type="EMBL" id="TKR65657.1"/>
    </source>
</evidence>
<proteinExistence type="predicted"/>
<feature type="compositionally biased region" description="Polar residues" evidence="1">
    <location>
        <begin position="30"/>
        <end position="39"/>
    </location>
</feature>
<feature type="region of interest" description="Disordered" evidence="1">
    <location>
        <begin position="1"/>
        <end position="40"/>
    </location>
</feature>
<evidence type="ECO:0000256" key="1">
    <source>
        <dbReference type="SAM" id="MobiDB-lite"/>
    </source>
</evidence>
<gene>
    <name evidence="2" type="ORF">D5086_0000319190</name>
</gene>
<feature type="compositionally biased region" description="Basic and acidic residues" evidence="1">
    <location>
        <begin position="18"/>
        <end position="29"/>
    </location>
</feature>
<accession>A0A4U5M9F5</accession>
<comment type="caution">
    <text evidence="2">The sequence shown here is derived from an EMBL/GenBank/DDBJ whole genome shotgun (WGS) entry which is preliminary data.</text>
</comment>
<name>A0A4U5M9F5_POPAL</name>